<name>D2R000_PIRSD</name>
<gene>
    <name evidence="1" type="ordered locus">Psta_3710</name>
</gene>
<evidence type="ECO:0000313" key="1">
    <source>
        <dbReference type="EMBL" id="ADB18365.1"/>
    </source>
</evidence>
<protein>
    <submittedName>
        <fullName evidence="1">Uncharacterized protein</fullName>
    </submittedName>
</protein>
<dbReference type="KEGG" id="psl:Psta_3710"/>
<dbReference type="Proteomes" id="UP000001887">
    <property type="component" value="Chromosome"/>
</dbReference>
<dbReference type="EMBL" id="CP001848">
    <property type="protein sequence ID" value="ADB18365.1"/>
    <property type="molecule type" value="Genomic_DNA"/>
</dbReference>
<dbReference type="HOGENOM" id="CLU_1936111_0_0_0"/>
<sequence>MKSNNCRCGCHHLEDDAGQFCTAIANYADAIEDGEVAAEDELWLMDESALEKMFPLQRDSACTCGSSLTRDKSHLCKHYLTWTCRYCICYCSECMSPNCQSCCQPKNESGEPICPSCLAKGEANKETDRT</sequence>
<organism evidence="1 2">
    <name type="scientific">Pirellula staleyi (strain ATCC 27377 / DSM 6068 / ICPB 4128)</name>
    <name type="common">Pirella staleyi</name>
    <dbReference type="NCBI Taxonomy" id="530564"/>
    <lineage>
        <taxon>Bacteria</taxon>
        <taxon>Pseudomonadati</taxon>
        <taxon>Planctomycetota</taxon>
        <taxon>Planctomycetia</taxon>
        <taxon>Pirellulales</taxon>
        <taxon>Pirellulaceae</taxon>
        <taxon>Pirellula</taxon>
    </lineage>
</organism>
<keyword evidence="2" id="KW-1185">Reference proteome</keyword>
<proteinExistence type="predicted"/>
<accession>D2R000</accession>
<dbReference type="AlphaFoldDB" id="D2R000"/>
<reference evidence="1 2" key="1">
    <citation type="journal article" date="2009" name="Stand. Genomic Sci.">
        <title>Complete genome sequence of Pirellula staleyi type strain (ATCC 27377).</title>
        <authorList>
            <person name="Clum A."/>
            <person name="Tindall B.J."/>
            <person name="Sikorski J."/>
            <person name="Ivanova N."/>
            <person name="Mavrommatis K."/>
            <person name="Lucas S."/>
            <person name="Glavina del Rio T."/>
            <person name="Nolan M."/>
            <person name="Chen F."/>
            <person name="Tice H."/>
            <person name="Pitluck S."/>
            <person name="Cheng J.F."/>
            <person name="Chertkov O."/>
            <person name="Brettin T."/>
            <person name="Han C."/>
            <person name="Detter J.C."/>
            <person name="Kuske C."/>
            <person name="Bruce D."/>
            <person name="Goodwin L."/>
            <person name="Ovchinikova G."/>
            <person name="Pati A."/>
            <person name="Mikhailova N."/>
            <person name="Chen A."/>
            <person name="Palaniappan K."/>
            <person name="Land M."/>
            <person name="Hauser L."/>
            <person name="Chang Y.J."/>
            <person name="Jeffries C.D."/>
            <person name="Chain P."/>
            <person name="Rohde M."/>
            <person name="Goker M."/>
            <person name="Bristow J."/>
            <person name="Eisen J.A."/>
            <person name="Markowitz V."/>
            <person name="Hugenholtz P."/>
            <person name="Kyrpides N.C."/>
            <person name="Klenk H.P."/>
            <person name="Lapidus A."/>
        </authorList>
    </citation>
    <scope>NUCLEOTIDE SEQUENCE [LARGE SCALE GENOMIC DNA]</scope>
    <source>
        <strain evidence="2">ATCC 27377 / DSM 6068 / ICPB 4128</strain>
    </source>
</reference>
<dbReference type="STRING" id="530564.Psta_3710"/>
<evidence type="ECO:0000313" key="2">
    <source>
        <dbReference type="Proteomes" id="UP000001887"/>
    </source>
</evidence>